<dbReference type="Proteomes" id="UP000077856">
    <property type="component" value="Chromosome"/>
</dbReference>
<dbReference type="EMBL" id="CP015506">
    <property type="protein sequence ID" value="AND39993.1"/>
    <property type="molecule type" value="Genomic_DNA"/>
</dbReference>
<dbReference type="GO" id="GO:0008168">
    <property type="term" value="F:methyltransferase activity"/>
    <property type="evidence" value="ECO:0007669"/>
    <property type="project" value="UniProtKB-KW"/>
</dbReference>
<dbReference type="PANTHER" id="PTHR31299">
    <property type="entry name" value="ESTERASE, PUTATIVE (AFU_ORTHOLOGUE AFUA_1G05850)-RELATED"/>
    <property type="match status" value="1"/>
</dbReference>
<gene>
    <name evidence="1" type="ORF">A361_12845</name>
</gene>
<evidence type="ECO:0000313" key="2">
    <source>
        <dbReference type="Proteomes" id="UP000077856"/>
    </source>
</evidence>
<dbReference type="RefSeq" id="WP_019379872.1">
    <property type="nucleotide sequence ID" value="NZ_CP015506.1"/>
</dbReference>
<dbReference type="Gene3D" id="3.30.1870.10">
    <property type="entry name" value="EreA-like, domain 2"/>
    <property type="match status" value="1"/>
</dbReference>
<dbReference type="SUPFAM" id="SSF159501">
    <property type="entry name" value="EreA/ChaN-like"/>
    <property type="match status" value="1"/>
</dbReference>
<dbReference type="InterPro" id="IPR007815">
    <property type="entry name" value="Emycin_Estase"/>
</dbReference>
<dbReference type="eggNOG" id="COG2312">
    <property type="taxonomic scope" value="Bacteria"/>
</dbReference>
<proteinExistence type="predicted"/>
<dbReference type="InterPro" id="IPR014622">
    <property type="entry name" value="UCP036794_erythomycin"/>
</dbReference>
<keyword evidence="1" id="KW-0489">Methyltransferase</keyword>
<accession>A0A160MBN8</accession>
<protein>
    <submittedName>
        <fullName evidence="1">Protein-L-isoaspartate O-methyltransferase</fullName>
    </submittedName>
</protein>
<dbReference type="STRING" id="1196031.A361_12845"/>
<dbReference type="CDD" id="cd14728">
    <property type="entry name" value="Ere-like"/>
    <property type="match status" value="1"/>
</dbReference>
<dbReference type="PANTHER" id="PTHR31299:SF0">
    <property type="entry name" value="ESTERASE, PUTATIVE (AFU_ORTHOLOGUE AFUA_1G05850)-RELATED"/>
    <property type="match status" value="1"/>
</dbReference>
<name>A0A160MBN8_9BACI</name>
<dbReference type="Gene3D" id="3.40.1660.10">
    <property type="entry name" value="EreA-like (biosynthetic domain)"/>
    <property type="match status" value="1"/>
</dbReference>
<dbReference type="KEGG" id="bon:A361_12845"/>
<keyword evidence="1" id="KW-0808">Transferase</keyword>
<evidence type="ECO:0000313" key="1">
    <source>
        <dbReference type="EMBL" id="AND39993.1"/>
    </source>
</evidence>
<dbReference type="InterPro" id="IPR052036">
    <property type="entry name" value="Hydrolase/PRTase-associated"/>
</dbReference>
<dbReference type="PIRSF" id="PIRSF036794">
    <property type="entry name" value="UCP_erythr_ester"/>
    <property type="match status" value="1"/>
</dbReference>
<reference evidence="1 2" key="1">
    <citation type="submission" date="2016-04" db="EMBL/GenBank/DDBJ databases">
        <title>Complete genome sequence of Bacillus oceanisediminis strain 2691.</title>
        <authorList>
            <person name="Jeong H."/>
            <person name="Kim H.J."/>
            <person name="Lee D.-W."/>
        </authorList>
    </citation>
    <scope>NUCLEOTIDE SEQUENCE [LARGE SCALE GENOMIC DNA]</scope>
    <source>
        <strain evidence="1 2">2691</strain>
    </source>
</reference>
<dbReference type="GO" id="GO:0046677">
    <property type="term" value="P:response to antibiotic"/>
    <property type="evidence" value="ECO:0007669"/>
    <property type="project" value="InterPro"/>
</dbReference>
<dbReference type="AlphaFoldDB" id="A0A160MBN8"/>
<organism evidence="1 2">
    <name type="scientific">Cytobacillus oceanisediminis 2691</name>
    <dbReference type="NCBI Taxonomy" id="1196031"/>
    <lineage>
        <taxon>Bacteria</taxon>
        <taxon>Bacillati</taxon>
        <taxon>Bacillota</taxon>
        <taxon>Bacilli</taxon>
        <taxon>Bacillales</taxon>
        <taxon>Bacillaceae</taxon>
        <taxon>Cytobacillus</taxon>
    </lineage>
</organism>
<dbReference type="GO" id="GO:0032259">
    <property type="term" value="P:methylation"/>
    <property type="evidence" value="ECO:0007669"/>
    <property type="project" value="UniProtKB-KW"/>
</dbReference>
<dbReference type="Pfam" id="PF05139">
    <property type="entry name" value="Erythro_esteras"/>
    <property type="match status" value="1"/>
</dbReference>
<sequence length="425" mass="48445">MIKIKENKDLITAIQKEAFSFTDSSGLDRIIQAAGEAKFVLLGEASHGTSEFYTVRAEISKRLIEQKGFNCISVEGDWPSCFTINRYVKGYVHLNPLDALKNFNRWPTWMWANEEIKDLITWLYNHNQLIDKHGLKAGFYGIDIYSLWESMDEIIKLLETKEAAELEAAKKAFACFEPFHRTPENYAVSAAFYGEGCEKEVAELLLKIKNKWGHTRSYEEESLNLMLNSLVAVNAENYYRAMVKGGPDDWNIRDHHMVSAIEEISKYYGEDAKVIVWEHNTHIGDARATDMKEEGLVNVGQILREKYGEDQVFALGFGTHSGTVIAAEQWGNELQVMEVPPAQTGSWEDTLRKAGPGDKILLFTDDNRELFNESIGHRAIGVVYNPEYEQYGNYVPTKVSLRYDGFIYIEKTRALKPINIPVTIL</sequence>